<evidence type="ECO:0000259" key="8">
    <source>
        <dbReference type="Pfam" id="PF07669"/>
    </source>
</evidence>
<dbReference type="Proteomes" id="UP000432015">
    <property type="component" value="Unassembled WGS sequence"/>
</dbReference>
<organism evidence="9 10">
    <name type="scientific">Actinomadura litoris</name>
    <dbReference type="NCBI Taxonomy" id="2678616"/>
    <lineage>
        <taxon>Bacteria</taxon>
        <taxon>Bacillati</taxon>
        <taxon>Actinomycetota</taxon>
        <taxon>Actinomycetes</taxon>
        <taxon>Streptosporangiales</taxon>
        <taxon>Thermomonosporaceae</taxon>
        <taxon>Actinomadura</taxon>
    </lineage>
</organism>
<keyword evidence="2 9" id="KW-0489">Methyltransferase</keyword>
<dbReference type="RefSeq" id="WP_312874362.1">
    <property type="nucleotide sequence ID" value="NZ_WOFH01000002.1"/>
</dbReference>
<evidence type="ECO:0000256" key="5">
    <source>
        <dbReference type="ARBA" id="ARBA00047942"/>
    </source>
</evidence>
<protein>
    <recommendedName>
        <fullName evidence="1">site-specific DNA-methyltransferase (adenine-specific)</fullName>
        <ecNumber evidence="1">2.1.1.72</ecNumber>
    </recommendedName>
</protein>
<gene>
    <name evidence="9" type="ORF">GNZ18_07615</name>
</gene>
<dbReference type="InterPro" id="IPR011639">
    <property type="entry name" value="MethylTrfase_TaqI-like_dom"/>
</dbReference>
<feature type="coiled-coil region" evidence="6">
    <location>
        <begin position="242"/>
        <end position="291"/>
    </location>
</feature>
<dbReference type="PRINTS" id="PR00507">
    <property type="entry name" value="N12N6MTFRASE"/>
</dbReference>
<evidence type="ECO:0000256" key="7">
    <source>
        <dbReference type="SAM" id="MobiDB-lite"/>
    </source>
</evidence>
<keyword evidence="10" id="KW-1185">Reference proteome</keyword>
<keyword evidence="4" id="KW-0949">S-adenosyl-L-methionine</keyword>
<comment type="catalytic activity">
    <reaction evidence="5">
        <text>a 2'-deoxyadenosine in DNA + S-adenosyl-L-methionine = an N(6)-methyl-2'-deoxyadenosine in DNA + S-adenosyl-L-homocysteine + H(+)</text>
        <dbReference type="Rhea" id="RHEA:15197"/>
        <dbReference type="Rhea" id="RHEA-COMP:12418"/>
        <dbReference type="Rhea" id="RHEA-COMP:12419"/>
        <dbReference type="ChEBI" id="CHEBI:15378"/>
        <dbReference type="ChEBI" id="CHEBI:57856"/>
        <dbReference type="ChEBI" id="CHEBI:59789"/>
        <dbReference type="ChEBI" id="CHEBI:90615"/>
        <dbReference type="ChEBI" id="CHEBI:90616"/>
        <dbReference type="EC" id="2.1.1.72"/>
    </reaction>
</comment>
<dbReference type="Gene3D" id="3.40.50.150">
    <property type="entry name" value="Vaccinia Virus protein VP39"/>
    <property type="match status" value="2"/>
</dbReference>
<sequence>MSGSPYTAVHIEGGLLSADLIELIRSGTRELPGNRPEDYHLAAGERIGEAASRKWDYLKGAYRAFRERLDALPPTDSAVTETRERWLLRLFDELGFGRLAYVRGGIAAGEKTYPVSHQWGEHVAVHLLGWHTDLDRRTKAHGQTGRAPQSMLQEFLNVSDAHLWGVLSNGRVLRILRDSSALVGSAYVQFDLETIFDGDLYPEFVQLFALLHSSRFELLPRDDGGDPTVADCWLERWRAHGIETGSRAREQLRLNVERALNELGTGFLEVNQKLRDDLANARLTRQDYRHELLRLAYQLIFLFVAEGRKALLVQDPPDATPEQRAELQAARDRYTDYFSVERLRRISSRRRGDRHKDLWRTLVVVLDSLGTDDGHPKLGLPALGGLFFRAGDPLNDAGLAPDLLRTCELTNERLLSAIRLLTTFKDKKGSAHRVDYQHLGAEELGSVYESLLELEPQIDNAEPRFWLENLRGNQRKTTGSYYTPTALIDELLKTTLDPIIEEYAQSGNPDDLLKITVCDPACGSGHFLVAAARRIARKYAIMWSGDDEPTPAAVREAMHKVVERCVYGVDLNPMAAELAKFSLWLESQEPGRPLAFLDSHIKVGNSLLGTTPKLLIQGIPDEAFKPIGDDDKKIAKRFRTENTKERDRQLALQGDGLFELIRPPEDTSELTRQATALNRMRVGSIADIREQARRFRALLDSPDLANRKRLADAWCAAFVFPKQKKPRPITSATLQIMGGDDVAKTDFAQATPTAEMEDELDKLIEQYGFFHWHLEFPEIFLVGNDSTPDANHDTGWQGGFTCVLGNPPWERVKLQEQEFFDSRNDKIAKARNAAARKRLIEQLKMSEEPTDRALYDDFQEELRKSAGWSHLLRSSGLYPLTGRGDVNTYSVFAETARTIVGPHGRSGLVLPTGIATDATTAPFFSELVQSQALIHVLGFRNNRGLFQGVGHGDVRFCLIAFGGRKVTVEYFMLAFDLGLPSELKDMGRTYRLTKRDVELVNPNTRNCPTFKLPRDARIVRNIYERLPTLWRERPGGNIWNLSFVRMFDMASDSSSFATFNQLTAEGWSLEGNIATRENERMLPLYEGKMVYHYDHRFGDYRERGAERIDSVLPRVSDANKMNSRFSVLPRYWISEKEVEDRLAGRWDKKWLLGWRDIARSTDERTAIFGILPRSGVGHTFPVALVYSEKVACLYANVTSLVFDYVLRQKMGGTHLTYGYLKQLPVIAPGAYDASVTWEVDTRLREWLEVRVLELTYVAWELKAFACELGDQGAPFMWNNDRRMVLRSELDAAYFILYGVDRQDAESILDSFDVLRRNDPERFARTKALILDVYDAMARAMETGKPYKTILDPPPGEGPRHPER</sequence>
<dbReference type="SUPFAM" id="SSF53335">
    <property type="entry name" value="S-adenosyl-L-methionine-dependent methyltransferases"/>
    <property type="match status" value="1"/>
</dbReference>
<dbReference type="InterPro" id="IPR050953">
    <property type="entry name" value="N4_N6_ade-DNA_methylase"/>
</dbReference>
<dbReference type="GO" id="GO:0009007">
    <property type="term" value="F:site-specific DNA-methyltransferase (adenine-specific) activity"/>
    <property type="evidence" value="ECO:0007669"/>
    <property type="project" value="UniProtKB-EC"/>
</dbReference>
<evidence type="ECO:0000313" key="9">
    <source>
        <dbReference type="EMBL" id="MUN36466.1"/>
    </source>
</evidence>
<reference evidence="9 10" key="1">
    <citation type="submission" date="2019-11" db="EMBL/GenBank/DDBJ databases">
        <authorList>
            <person name="Cao P."/>
        </authorList>
    </citation>
    <scope>NUCLEOTIDE SEQUENCE [LARGE SCALE GENOMIC DNA]</scope>
    <source>
        <strain evidence="9 10">NEAU-AAG5</strain>
    </source>
</reference>
<keyword evidence="6" id="KW-0175">Coiled coil</keyword>
<dbReference type="EMBL" id="WOFH01000002">
    <property type="protein sequence ID" value="MUN36466.1"/>
    <property type="molecule type" value="Genomic_DNA"/>
</dbReference>
<feature type="region of interest" description="Disordered" evidence="7">
    <location>
        <begin position="1344"/>
        <end position="1363"/>
    </location>
</feature>
<evidence type="ECO:0000256" key="1">
    <source>
        <dbReference type="ARBA" id="ARBA00011900"/>
    </source>
</evidence>
<name>A0A7K1KWY3_9ACTN</name>
<accession>A0A7K1KWY3</accession>
<evidence type="ECO:0000313" key="10">
    <source>
        <dbReference type="Proteomes" id="UP000432015"/>
    </source>
</evidence>
<evidence type="ECO:0000256" key="3">
    <source>
        <dbReference type="ARBA" id="ARBA00022679"/>
    </source>
</evidence>
<dbReference type="EC" id="2.1.1.72" evidence="1"/>
<dbReference type="Pfam" id="PF07669">
    <property type="entry name" value="Eco57I"/>
    <property type="match status" value="1"/>
</dbReference>
<evidence type="ECO:0000256" key="6">
    <source>
        <dbReference type="SAM" id="Coils"/>
    </source>
</evidence>
<proteinExistence type="predicted"/>
<dbReference type="GO" id="GO:0032259">
    <property type="term" value="P:methylation"/>
    <property type="evidence" value="ECO:0007669"/>
    <property type="project" value="UniProtKB-KW"/>
</dbReference>
<dbReference type="PANTHER" id="PTHR33841:SF1">
    <property type="entry name" value="DNA METHYLTRANSFERASE A"/>
    <property type="match status" value="1"/>
</dbReference>
<feature type="domain" description="Type II methyltransferase M.TaqI-like" evidence="8">
    <location>
        <begin position="565"/>
        <end position="824"/>
    </location>
</feature>
<keyword evidence="3" id="KW-0808">Transferase</keyword>
<evidence type="ECO:0000256" key="4">
    <source>
        <dbReference type="ARBA" id="ARBA00022691"/>
    </source>
</evidence>
<comment type="caution">
    <text evidence="9">The sequence shown here is derived from an EMBL/GenBank/DDBJ whole genome shotgun (WGS) entry which is preliminary data.</text>
</comment>
<evidence type="ECO:0000256" key="2">
    <source>
        <dbReference type="ARBA" id="ARBA00022603"/>
    </source>
</evidence>
<dbReference type="PANTHER" id="PTHR33841">
    <property type="entry name" value="DNA METHYLTRANSFERASE YEEA-RELATED"/>
    <property type="match status" value="1"/>
</dbReference>
<dbReference type="GO" id="GO:0006304">
    <property type="term" value="P:DNA modification"/>
    <property type="evidence" value="ECO:0007669"/>
    <property type="project" value="InterPro"/>
</dbReference>
<dbReference type="InterPro" id="IPR029063">
    <property type="entry name" value="SAM-dependent_MTases_sf"/>
</dbReference>